<dbReference type="FunFam" id="3.30.565.10:FF:000010">
    <property type="entry name" value="Sensor histidine kinase RcsC"/>
    <property type="match status" value="1"/>
</dbReference>
<dbReference type="Pfam" id="PF13426">
    <property type="entry name" value="PAS_9"/>
    <property type="match status" value="2"/>
</dbReference>
<keyword evidence="3 11" id="KW-0597">Phosphoprotein</keyword>
<feature type="domain" description="Response regulatory" evidence="13">
    <location>
        <begin position="914"/>
        <end position="1030"/>
    </location>
</feature>
<evidence type="ECO:0000256" key="6">
    <source>
        <dbReference type="ARBA" id="ARBA00022777"/>
    </source>
</evidence>
<dbReference type="InterPro" id="IPR003594">
    <property type="entry name" value="HATPase_dom"/>
</dbReference>
<dbReference type="SUPFAM" id="SSF47384">
    <property type="entry name" value="Homodimeric domain of signal transducing histidine kinase"/>
    <property type="match status" value="1"/>
</dbReference>
<dbReference type="Gene3D" id="3.30.565.10">
    <property type="entry name" value="Histidine kinase-like ATPase, C-terminal domain"/>
    <property type="match status" value="1"/>
</dbReference>
<dbReference type="PROSITE" id="PS50112">
    <property type="entry name" value="PAS"/>
    <property type="match status" value="2"/>
</dbReference>
<dbReference type="Pfam" id="PF00072">
    <property type="entry name" value="Response_reg"/>
    <property type="match status" value="1"/>
</dbReference>
<dbReference type="STRING" id="1513271.XM47_13220"/>
<evidence type="ECO:0000256" key="1">
    <source>
        <dbReference type="ARBA" id="ARBA00000085"/>
    </source>
</evidence>
<dbReference type="GO" id="GO:0006355">
    <property type="term" value="P:regulation of DNA-templated transcription"/>
    <property type="evidence" value="ECO:0007669"/>
    <property type="project" value="InterPro"/>
</dbReference>
<dbReference type="Pfam" id="PF00989">
    <property type="entry name" value="PAS"/>
    <property type="match status" value="1"/>
</dbReference>
<evidence type="ECO:0000256" key="11">
    <source>
        <dbReference type="PROSITE-ProRule" id="PRU00169"/>
    </source>
</evidence>
<dbReference type="InterPro" id="IPR000700">
    <property type="entry name" value="PAS-assoc_C"/>
</dbReference>
<evidence type="ECO:0000259" key="14">
    <source>
        <dbReference type="PROSITE" id="PS50112"/>
    </source>
</evidence>
<dbReference type="PROSITE" id="PS50113">
    <property type="entry name" value="PAC"/>
    <property type="match status" value="3"/>
</dbReference>
<dbReference type="SMART" id="SM00091">
    <property type="entry name" value="PAS"/>
    <property type="match status" value="4"/>
</dbReference>
<dbReference type="FunFam" id="1.10.287.130:FF:000002">
    <property type="entry name" value="Two-component osmosensing histidine kinase"/>
    <property type="match status" value="1"/>
</dbReference>
<reference evidence="16 17" key="1">
    <citation type="submission" date="2015-04" db="EMBL/GenBank/DDBJ databases">
        <title>Draft Genome Sequence of the Novel Agar-Digesting Marine Bacterium Q1.</title>
        <authorList>
            <person name="Li Y."/>
            <person name="Li D."/>
            <person name="Chen G."/>
            <person name="Du Z."/>
        </authorList>
    </citation>
    <scope>NUCLEOTIDE SEQUENCE [LARGE SCALE GENOMIC DNA]</scope>
    <source>
        <strain evidence="16 17">Q1</strain>
    </source>
</reference>
<comment type="catalytic activity">
    <reaction evidence="1">
        <text>ATP + protein L-histidine = ADP + protein N-phospho-L-histidine.</text>
        <dbReference type="EC" id="2.7.13.3"/>
    </reaction>
</comment>
<dbReference type="CDD" id="cd00130">
    <property type="entry name" value="PAS"/>
    <property type="match status" value="3"/>
</dbReference>
<dbReference type="Gene3D" id="1.10.287.130">
    <property type="match status" value="1"/>
</dbReference>
<gene>
    <name evidence="16" type="ORF">XM47_13220</name>
</gene>
<evidence type="ECO:0000256" key="4">
    <source>
        <dbReference type="ARBA" id="ARBA00022679"/>
    </source>
</evidence>
<dbReference type="CDD" id="cd00082">
    <property type="entry name" value="HisKA"/>
    <property type="match status" value="1"/>
</dbReference>
<dbReference type="PRINTS" id="PR00344">
    <property type="entry name" value="BCTRLSENSOR"/>
</dbReference>
<evidence type="ECO:0000313" key="16">
    <source>
        <dbReference type="EMBL" id="KMT64601.1"/>
    </source>
</evidence>
<feature type="domain" description="PAS" evidence="14">
    <location>
        <begin position="8"/>
        <end position="78"/>
    </location>
</feature>
<dbReference type="EC" id="2.7.13.3" evidence="2"/>
<dbReference type="SMART" id="SM00448">
    <property type="entry name" value="REC"/>
    <property type="match status" value="1"/>
</dbReference>
<dbReference type="Pfam" id="PF02518">
    <property type="entry name" value="HATPase_c"/>
    <property type="match status" value="1"/>
</dbReference>
<dbReference type="PANTHER" id="PTHR45339:SF1">
    <property type="entry name" value="HYBRID SIGNAL TRANSDUCTION HISTIDINE KINASE J"/>
    <property type="match status" value="1"/>
</dbReference>
<dbReference type="EMBL" id="LAZL01000022">
    <property type="protein sequence ID" value="KMT64601.1"/>
    <property type="molecule type" value="Genomic_DNA"/>
</dbReference>
<comment type="subunit">
    <text evidence="9">At low DSF concentrations, interacts with RpfF.</text>
</comment>
<keyword evidence="8" id="KW-0902">Two-component regulatory system</keyword>
<evidence type="ECO:0000259" key="13">
    <source>
        <dbReference type="PROSITE" id="PS50110"/>
    </source>
</evidence>
<dbReference type="PROSITE" id="PS50109">
    <property type="entry name" value="HIS_KIN"/>
    <property type="match status" value="1"/>
</dbReference>
<comment type="caution">
    <text evidence="16">The sequence shown here is derived from an EMBL/GenBank/DDBJ whole genome shotgun (WGS) entry which is preliminary data.</text>
</comment>
<organism evidence="16 17">
    <name type="scientific">Catenovulum maritimum</name>
    <dbReference type="NCBI Taxonomy" id="1513271"/>
    <lineage>
        <taxon>Bacteria</taxon>
        <taxon>Pseudomonadati</taxon>
        <taxon>Pseudomonadota</taxon>
        <taxon>Gammaproteobacteria</taxon>
        <taxon>Alteromonadales</taxon>
        <taxon>Alteromonadaceae</taxon>
        <taxon>Catenovulum</taxon>
    </lineage>
</organism>
<dbReference type="SUPFAM" id="SSF52172">
    <property type="entry name" value="CheY-like"/>
    <property type="match status" value="1"/>
</dbReference>
<dbReference type="OrthoDB" id="9810730at2"/>
<dbReference type="SMART" id="SM00388">
    <property type="entry name" value="HisKA"/>
    <property type="match status" value="1"/>
</dbReference>
<keyword evidence="7" id="KW-0067">ATP-binding</keyword>
<dbReference type="CDD" id="cd17546">
    <property type="entry name" value="REC_hyHK_CKI1_RcsC-like"/>
    <property type="match status" value="1"/>
</dbReference>
<dbReference type="Pfam" id="PF08447">
    <property type="entry name" value="PAS_3"/>
    <property type="match status" value="2"/>
</dbReference>
<evidence type="ECO:0000256" key="10">
    <source>
        <dbReference type="ARBA" id="ARBA00068150"/>
    </source>
</evidence>
<evidence type="ECO:0000256" key="8">
    <source>
        <dbReference type="ARBA" id="ARBA00023012"/>
    </source>
</evidence>
<dbReference type="GO" id="GO:0000155">
    <property type="term" value="F:phosphorelay sensor kinase activity"/>
    <property type="evidence" value="ECO:0007669"/>
    <property type="project" value="InterPro"/>
</dbReference>
<evidence type="ECO:0000256" key="2">
    <source>
        <dbReference type="ARBA" id="ARBA00012438"/>
    </source>
</evidence>
<evidence type="ECO:0000259" key="15">
    <source>
        <dbReference type="PROSITE" id="PS50113"/>
    </source>
</evidence>
<dbReference type="AlphaFoldDB" id="A0A0J8JJI2"/>
<dbReference type="Pfam" id="PF00512">
    <property type="entry name" value="HisKA"/>
    <property type="match status" value="1"/>
</dbReference>
<dbReference type="PANTHER" id="PTHR45339">
    <property type="entry name" value="HYBRID SIGNAL TRANSDUCTION HISTIDINE KINASE J"/>
    <property type="match status" value="1"/>
</dbReference>
<dbReference type="InterPro" id="IPR005467">
    <property type="entry name" value="His_kinase_dom"/>
</dbReference>
<dbReference type="Proteomes" id="UP000037600">
    <property type="component" value="Unassembled WGS sequence"/>
</dbReference>
<dbReference type="InterPro" id="IPR000014">
    <property type="entry name" value="PAS"/>
</dbReference>
<keyword evidence="17" id="KW-1185">Reference proteome</keyword>
<evidence type="ECO:0000256" key="5">
    <source>
        <dbReference type="ARBA" id="ARBA00022741"/>
    </source>
</evidence>
<feature type="domain" description="PAC" evidence="15">
    <location>
        <begin position="477"/>
        <end position="529"/>
    </location>
</feature>
<dbReference type="SUPFAM" id="SSF55874">
    <property type="entry name" value="ATPase domain of HSP90 chaperone/DNA topoisomerase II/histidine kinase"/>
    <property type="match status" value="1"/>
</dbReference>
<evidence type="ECO:0000256" key="9">
    <source>
        <dbReference type="ARBA" id="ARBA00064003"/>
    </source>
</evidence>
<dbReference type="InterPro" id="IPR001610">
    <property type="entry name" value="PAC"/>
</dbReference>
<protein>
    <recommendedName>
        <fullName evidence="10">Sensory/regulatory protein RpfC</fullName>
        <ecNumber evidence="2">2.7.13.3</ecNumber>
    </recommendedName>
</protein>
<dbReference type="InterPro" id="IPR036097">
    <property type="entry name" value="HisK_dim/P_sf"/>
</dbReference>
<dbReference type="NCBIfam" id="TIGR00229">
    <property type="entry name" value="sensory_box"/>
    <property type="match status" value="3"/>
</dbReference>
<dbReference type="InterPro" id="IPR001789">
    <property type="entry name" value="Sig_transdc_resp-reg_receiver"/>
</dbReference>
<keyword evidence="4" id="KW-0808">Transferase</keyword>
<dbReference type="InterPro" id="IPR003661">
    <property type="entry name" value="HisK_dim/P_dom"/>
</dbReference>
<dbReference type="InterPro" id="IPR036890">
    <property type="entry name" value="HATPase_C_sf"/>
</dbReference>
<dbReference type="InterPro" id="IPR011006">
    <property type="entry name" value="CheY-like_superfamily"/>
</dbReference>
<evidence type="ECO:0000256" key="3">
    <source>
        <dbReference type="ARBA" id="ARBA00022553"/>
    </source>
</evidence>
<feature type="domain" description="PAC" evidence="15">
    <location>
        <begin position="604"/>
        <end position="655"/>
    </location>
</feature>
<proteinExistence type="predicted"/>
<dbReference type="SUPFAM" id="SSF55785">
    <property type="entry name" value="PYP-like sensor domain (PAS domain)"/>
    <property type="match status" value="5"/>
</dbReference>
<feature type="domain" description="PAS" evidence="14">
    <location>
        <begin position="262"/>
        <end position="333"/>
    </location>
</feature>
<feature type="domain" description="PAC" evidence="15">
    <location>
        <begin position="334"/>
        <end position="387"/>
    </location>
</feature>
<sequence length="1032" mass="115358">MANQLINQNQSFMPLFDVMPCGLMQIDKLGVIQLFNPAAERIFGYEATDVIGNKFEILLPESIKAFHHNLFTQYLTEPVAKGMNNRSVFPALNSQGETIYLKISLAPIDEAICVVMEEVTELTIAKKQILSLDQQMQIAADAANIGIWCYEPSEDKLIWNDKMFELYGKAHSSFCSSYQDFINSVYPSDVDHIDKEFKQALANQQNYSTKFRILVSHNQIRYLSASIKFSKLEAGKVIVTGVNQDITEDVLAKQELERNVKENNKLARVVESTTEAVIITDAKRKITWVNQAFTEITGYSTTEVLGYSPSVILQGNKTDKAVIQRMKNALDNRQAFCEEVINYHKKGHEYWIRISCQPIYENGVFSGFMAIESDITKQKQVERALIESSHFNEAILKSANLSIISTAVDGTIKTFNHMAEAITGYKASEMINLATPAMFHDLDEVTQRAEVLTAELNRNVEVGFETFIAKAKLGSVDENEWTYIHKSGERVPVLLAVTAIVDDDGSILGYLGVARDLRVEKAKDYEQLRNHKLLEATGKMAQLGGWEFNLVNGELYWSEQVYKIHEIEVGTEIIVDEAINYYAPEHRQTISNAVQNCIENGASWDLQLELITALGNRIWVRATGEGIREQGKVVKLVGAFQDISSIKAAEEKAKAANKAKGEFLANMSHEIRTPINGILGMNEVLLNTQLTAQQTHYAELVAQSSRSLLNIVNDILDFSKIEAGKLSIENIRFDLVDLVESLSAGIELSAEAKGVNFQLKLMDTSVRYLMGDPTRTRQILLNLLSNAVKFTEQGEINMEVNLEQLESTKQVKVILIVSDTGIGIEQNKLDLLFDKFSQVDSSTTRLYGGTGLGLAIVKELLSLMNGSIQVDSKIGKGSCFKLEIPMQVSESQDREDELVKPVLISPNTSIEKKKILLVEDNFINQQVAKSMVENLGYLVEIAEHGEQAISMLNESEFDIILMDCQMPVMDGYDATRNIRTGHTQAQIPIIAMTAHAMTGDKQKCLDAGMNDYISKPIDSELLENLIAKYSYP</sequence>
<dbReference type="SMART" id="SM00086">
    <property type="entry name" value="PAC"/>
    <property type="match status" value="3"/>
</dbReference>
<dbReference type="GO" id="GO:0005524">
    <property type="term" value="F:ATP binding"/>
    <property type="evidence" value="ECO:0007669"/>
    <property type="project" value="UniProtKB-KW"/>
</dbReference>
<evidence type="ECO:0000259" key="12">
    <source>
        <dbReference type="PROSITE" id="PS50109"/>
    </source>
</evidence>
<keyword evidence="6" id="KW-0418">Kinase</keyword>
<feature type="modified residue" description="4-aspartylphosphate" evidence="11">
    <location>
        <position position="963"/>
    </location>
</feature>
<name>A0A0J8JJI2_9ALTE</name>
<dbReference type="InterPro" id="IPR013655">
    <property type="entry name" value="PAS_fold_3"/>
</dbReference>
<dbReference type="PATRIC" id="fig|1513271.3.peg.2713"/>
<dbReference type="SMART" id="SM00387">
    <property type="entry name" value="HATPase_c"/>
    <property type="match status" value="1"/>
</dbReference>
<dbReference type="PROSITE" id="PS50110">
    <property type="entry name" value="RESPONSE_REGULATORY"/>
    <property type="match status" value="1"/>
</dbReference>
<dbReference type="InterPro" id="IPR004358">
    <property type="entry name" value="Sig_transdc_His_kin-like_C"/>
</dbReference>
<dbReference type="InterPro" id="IPR013767">
    <property type="entry name" value="PAS_fold"/>
</dbReference>
<dbReference type="Gene3D" id="3.40.50.2300">
    <property type="match status" value="1"/>
</dbReference>
<evidence type="ECO:0000313" key="17">
    <source>
        <dbReference type="Proteomes" id="UP000037600"/>
    </source>
</evidence>
<dbReference type="RefSeq" id="WP_048693376.1">
    <property type="nucleotide sequence ID" value="NZ_KQ130495.1"/>
</dbReference>
<accession>A0A0J8JJI2</accession>
<dbReference type="InterPro" id="IPR035965">
    <property type="entry name" value="PAS-like_dom_sf"/>
</dbReference>
<evidence type="ECO:0000256" key="7">
    <source>
        <dbReference type="ARBA" id="ARBA00022840"/>
    </source>
</evidence>
<dbReference type="Gene3D" id="3.30.450.20">
    <property type="entry name" value="PAS domain"/>
    <property type="match status" value="5"/>
</dbReference>
<keyword evidence="5" id="KW-0547">Nucleotide-binding</keyword>
<dbReference type="CDD" id="cd16922">
    <property type="entry name" value="HATPase_EvgS-ArcB-TorS-like"/>
    <property type="match status" value="1"/>
</dbReference>
<feature type="domain" description="Histidine kinase" evidence="12">
    <location>
        <begin position="666"/>
        <end position="888"/>
    </location>
</feature>